<dbReference type="NCBIfam" id="NF007000">
    <property type="entry name" value="PRK09463.1"/>
    <property type="match status" value="1"/>
</dbReference>
<dbReference type="InterPro" id="IPR015396">
    <property type="entry name" value="FadE_C"/>
</dbReference>
<evidence type="ECO:0000313" key="18">
    <source>
        <dbReference type="Proteomes" id="UP000054908"/>
    </source>
</evidence>
<name>A0A0W0WE11_9GAMM</name>
<dbReference type="PANTHER" id="PTHR48083">
    <property type="entry name" value="MEDIUM-CHAIN SPECIFIC ACYL-COA DEHYDROGENASE, MITOCHONDRIAL-RELATED"/>
    <property type="match status" value="1"/>
</dbReference>
<proteinExistence type="inferred from homology"/>
<dbReference type="FunFam" id="1.10.540.10:FF:000004">
    <property type="entry name" value="Acyl-CoA dehydrogenase"/>
    <property type="match status" value="1"/>
</dbReference>
<sequence length="839" mass="92275">MENTELLTDKEKTVLHSLIILAVILGVLLLITRQASIMVWTISYAIFALLIERYGSPGLIAQFFLWAVFAMLVFSSIKPLRRNLVSKRLFAVISKAMPAMSATEREALEAGTVSWEGDLFSGSPDFNALLNAPTVKLTAEEQAFMDGPVNELCRMIDDWDITHVRTDMPPEMWQFLKEKGFFGMIIPKEYGGLDFSATAQVAILARIYGRSVTVGSTVSVPNSLGPAELLLKYGTREQKEYYLPRLADGREIPCFALTGPNAGSDAASIPDKGVIGRQTVNGQEVLGIRLTWNKRYITLCPVATVIGLAFRLFDPENLLGKGHDVGISCALIPANTPGVIKGRRHFPLNTGFLNGPTQGKDVFVPIDCLIGGAAMAGHGWRMLMECLSAGRAISLPSSSTGGTQAGALASGAYARIRKQFNQPIANFEGIEEPLARIAANTYIIDAGLTMTSAAIDQGAKPSVAGAILKFNTTERARQVVMDAMDIHGGKGICLGPNNYLGRGYQNTPIGITVEGANILTRNLIIFGQGAIRCHPYVFRELESVRGNNLHQFDEAFWGHAAFVLANLTKSLIFALTDARLTRAPASAAKRYYQLVHRYSTNLAFLADFSMVVLGGELKRKEMISARLGDVLSKLYLTSAVLKRFHDDGEPLADLPLVEWCCQQLLHECEFAIRGVIANFPMRWARIVLKLFLQPFGTQRPQPSDKLSQKVAHLLTEPNDTRTRLTRFVFAEPLPNCPLGRLEEAFLKLCAVESLEQRVSRASREGVLHSLTLLERIDEAERAGILDAKEAQQLRDAEQARQEIIAVDDFADEELRRQSADNVNKKEKANSHDDLATETV</sequence>
<evidence type="ECO:0000313" key="17">
    <source>
        <dbReference type="EMBL" id="KTD30552.1"/>
    </source>
</evidence>
<feature type="domain" description="Acyl-CoA dehydrogenase/oxidase C-terminal" evidence="14">
    <location>
        <begin position="377"/>
        <end position="524"/>
    </location>
</feature>
<keyword evidence="13" id="KW-1133">Transmembrane helix</keyword>
<evidence type="ECO:0000256" key="5">
    <source>
        <dbReference type="ARBA" id="ARBA00012040"/>
    </source>
</evidence>
<evidence type="ECO:0000259" key="15">
    <source>
        <dbReference type="Pfam" id="PF02771"/>
    </source>
</evidence>
<dbReference type="Pfam" id="PF09317">
    <property type="entry name" value="ACDH_C"/>
    <property type="match status" value="1"/>
</dbReference>
<dbReference type="UniPathway" id="UPA00659"/>
<dbReference type="PATRIC" id="fig|466.6.peg.584"/>
<dbReference type="InterPro" id="IPR037069">
    <property type="entry name" value="AcylCoA_DH/ox_N_sf"/>
</dbReference>
<dbReference type="SUPFAM" id="SSF56645">
    <property type="entry name" value="Acyl-CoA dehydrogenase NM domain-like"/>
    <property type="match status" value="1"/>
</dbReference>
<dbReference type="GO" id="GO:0004466">
    <property type="term" value="F:long-chain fatty acyl-CoA dehydrogenase activity"/>
    <property type="evidence" value="ECO:0007669"/>
    <property type="project" value="UniProtKB-EC"/>
</dbReference>
<comment type="similarity">
    <text evidence="3">Belongs to the acyl-CoA dehydrogenase family.</text>
</comment>
<feature type="transmembrane region" description="Helical" evidence="13">
    <location>
        <begin position="60"/>
        <end position="80"/>
    </location>
</feature>
<feature type="transmembrane region" description="Helical" evidence="13">
    <location>
        <begin position="37"/>
        <end position="54"/>
    </location>
</feature>
<evidence type="ECO:0000256" key="12">
    <source>
        <dbReference type="SAM" id="MobiDB-lite"/>
    </source>
</evidence>
<feature type="region of interest" description="Disordered" evidence="12">
    <location>
        <begin position="816"/>
        <end position="839"/>
    </location>
</feature>
<feature type="domain" description="Acyl-CoA dehydrogenase C-terminal bacterial-type" evidence="16">
    <location>
        <begin position="531"/>
        <end position="809"/>
    </location>
</feature>
<dbReference type="GO" id="GO:0050660">
    <property type="term" value="F:flavin adenine dinucleotide binding"/>
    <property type="evidence" value="ECO:0007669"/>
    <property type="project" value="InterPro"/>
</dbReference>
<keyword evidence="7" id="KW-0285">Flavoprotein</keyword>
<dbReference type="EMBL" id="LNYL01000013">
    <property type="protein sequence ID" value="KTD30552.1"/>
    <property type="molecule type" value="Genomic_DNA"/>
</dbReference>
<dbReference type="AlphaFoldDB" id="A0A0W0WE11"/>
<dbReference type="Gene3D" id="2.40.110.10">
    <property type="entry name" value="Butyryl-CoA Dehydrogenase, subunit A, domain 2"/>
    <property type="match status" value="1"/>
</dbReference>
<comment type="catalytic activity">
    <reaction evidence="10">
        <text>a medium-chain 2,3-saturated fatty acyl-CoA + oxidized [electron-transfer flavoprotein] + H(+) = a medium-chain (2E)-enoyl-CoA + reduced [electron-transfer flavoprotein]</text>
        <dbReference type="Rhea" id="RHEA:14477"/>
        <dbReference type="Rhea" id="RHEA-COMP:10685"/>
        <dbReference type="Rhea" id="RHEA-COMP:10686"/>
        <dbReference type="ChEBI" id="CHEBI:15378"/>
        <dbReference type="ChEBI" id="CHEBI:57692"/>
        <dbReference type="ChEBI" id="CHEBI:58307"/>
        <dbReference type="ChEBI" id="CHEBI:83723"/>
        <dbReference type="ChEBI" id="CHEBI:83726"/>
        <dbReference type="EC" id="1.3.8.7"/>
    </reaction>
</comment>
<comment type="cofactor">
    <cofactor evidence="1">
        <name>FAD</name>
        <dbReference type="ChEBI" id="CHEBI:57692"/>
    </cofactor>
</comment>
<comment type="catalytic activity">
    <reaction evidence="11">
        <text>a long-chain 2,3-saturated fatty acyl-CoA + oxidized [electron-transfer flavoprotein] + H(+) = a long-chain (2E)-enoyl-CoA + reduced [electron-transfer flavoprotein]</text>
        <dbReference type="Rhea" id="RHEA:17721"/>
        <dbReference type="Rhea" id="RHEA-COMP:10685"/>
        <dbReference type="Rhea" id="RHEA-COMP:10686"/>
        <dbReference type="ChEBI" id="CHEBI:15378"/>
        <dbReference type="ChEBI" id="CHEBI:57692"/>
        <dbReference type="ChEBI" id="CHEBI:58307"/>
        <dbReference type="ChEBI" id="CHEBI:83721"/>
        <dbReference type="ChEBI" id="CHEBI:83727"/>
        <dbReference type="EC" id="1.3.8.8"/>
    </reaction>
</comment>
<dbReference type="GO" id="GO:0033539">
    <property type="term" value="P:fatty acid beta-oxidation using acyl-CoA dehydrogenase"/>
    <property type="evidence" value="ECO:0007669"/>
    <property type="project" value="InterPro"/>
</dbReference>
<dbReference type="InterPro" id="IPR050741">
    <property type="entry name" value="Acyl-CoA_dehydrogenase"/>
</dbReference>
<dbReference type="SUPFAM" id="SSF47203">
    <property type="entry name" value="Acyl-CoA dehydrogenase C-terminal domain-like"/>
    <property type="match status" value="1"/>
</dbReference>
<keyword evidence="8" id="KW-0274">FAD</keyword>
<evidence type="ECO:0000256" key="11">
    <source>
        <dbReference type="ARBA" id="ARBA00049247"/>
    </source>
</evidence>
<dbReference type="GO" id="GO:0005737">
    <property type="term" value="C:cytoplasm"/>
    <property type="evidence" value="ECO:0007669"/>
    <property type="project" value="TreeGrafter"/>
</dbReference>
<evidence type="ECO:0000256" key="7">
    <source>
        <dbReference type="ARBA" id="ARBA00022630"/>
    </source>
</evidence>
<dbReference type="EC" id="1.3.8.7" evidence="4"/>
<dbReference type="EC" id="1.3.8.8" evidence="5"/>
<evidence type="ECO:0000256" key="13">
    <source>
        <dbReference type="SAM" id="Phobius"/>
    </source>
</evidence>
<dbReference type="InterPro" id="IPR009100">
    <property type="entry name" value="AcylCoA_DH/oxidase_NM_dom_sf"/>
</dbReference>
<dbReference type="GO" id="GO:0070991">
    <property type="term" value="F:medium-chain fatty acyl-CoA dehydrogenase activity"/>
    <property type="evidence" value="ECO:0007669"/>
    <property type="project" value="UniProtKB-EC"/>
</dbReference>
<dbReference type="Pfam" id="PF00441">
    <property type="entry name" value="Acyl-CoA_dh_1"/>
    <property type="match status" value="1"/>
</dbReference>
<evidence type="ECO:0000256" key="8">
    <source>
        <dbReference type="ARBA" id="ARBA00022827"/>
    </source>
</evidence>
<feature type="domain" description="Acyl-CoA dehydrogenase/oxidase N-terminal" evidence="15">
    <location>
        <begin position="154"/>
        <end position="249"/>
    </location>
</feature>
<protein>
    <recommendedName>
        <fullName evidence="6">Acyl-coenzyme A dehydrogenase</fullName>
        <ecNumber evidence="4">1.3.8.7</ecNumber>
        <ecNumber evidence="5">1.3.8.8</ecNumber>
    </recommendedName>
</protein>
<dbReference type="InterPro" id="IPR036250">
    <property type="entry name" value="AcylCo_DH-like_C"/>
</dbReference>
<comment type="caution">
    <text evidence="17">The sequence shown here is derived from an EMBL/GenBank/DDBJ whole genome shotgun (WGS) entry which is preliminary data.</text>
</comment>
<keyword evidence="18" id="KW-1185">Reference proteome</keyword>
<dbReference type="InterPro" id="IPR013786">
    <property type="entry name" value="AcylCoA_DH/ox_N"/>
</dbReference>
<evidence type="ECO:0000256" key="4">
    <source>
        <dbReference type="ARBA" id="ARBA00012033"/>
    </source>
</evidence>
<evidence type="ECO:0000256" key="3">
    <source>
        <dbReference type="ARBA" id="ARBA00009347"/>
    </source>
</evidence>
<dbReference type="PANTHER" id="PTHR48083:SF33">
    <property type="entry name" value="ACYL-COENZYME A DEHYDROGENASE"/>
    <property type="match status" value="1"/>
</dbReference>
<keyword evidence="13" id="KW-0812">Transmembrane</keyword>
<evidence type="ECO:0000256" key="9">
    <source>
        <dbReference type="ARBA" id="ARBA00023002"/>
    </source>
</evidence>
<evidence type="ECO:0000259" key="14">
    <source>
        <dbReference type="Pfam" id="PF00441"/>
    </source>
</evidence>
<dbReference type="Gene3D" id="1.10.540.10">
    <property type="entry name" value="Acyl-CoA dehydrogenase/oxidase, N-terminal domain"/>
    <property type="match status" value="1"/>
</dbReference>
<evidence type="ECO:0000256" key="10">
    <source>
        <dbReference type="ARBA" id="ARBA00047882"/>
    </source>
</evidence>
<evidence type="ECO:0000259" key="16">
    <source>
        <dbReference type="Pfam" id="PF09317"/>
    </source>
</evidence>
<feature type="transmembrane region" description="Helical" evidence="13">
    <location>
        <begin position="13"/>
        <end position="30"/>
    </location>
</feature>
<dbReference type="Proteomes" id="UP000054908">
    <property type="component" value="Unassembled WGS sequence"/>
</dbReference>
<evidence type="ECO:0000256" key="1">
    <source>
        <dbReference type="ARBA" id="ARBA00001974"/>
    </source>
</evidence>
<evidence type="ECO:0000256" key="6">
    <source>
        <dbReference type="ARBA" id="ARBA00020144"/>
    </source>
</evidence>
<dbReference type="Pfam" id="PF02771">
    <property type="entry name" value="Acyl-CoA_dh_N"/>
    <property type="match status" value="1"/>
</dbReference>
<dbReference type="FunFam" id="1.20.140.10:FF:000009">
    <property type="entry name" value="Acyl-CoA dehydrogenase"/>
    <property type="match status" value="1"/>
</dbReference>
<organism evidence="17 18">
    <name type="scientific">Legionella maceachernii</name>
    <dbReference type="NCBI Taxonomy" id="466"/>
    <lineage>
        <taxon>Bacteria</taxon>
        <taxon>Pseudomonadati</taxon>
        <taxon>Pseudomonadota</taxon>
        <taxon>Gammaproteobacteria</taxon>
        <taxon>Legionellales</taxon>
        <taxon>Legionellaceae</taxon>
        <taxon>Legionella</taxon>
    </lineage>
</organism>
<dbReference type="Gene3D" id="1.20.140.10">
    <property type="entry name" value="Butyryl-CoA Dehydrogenase, subunit A, domain 3"/>
    <property type="match status" value="1"/>
</dbReference>
<evidence type="ECO:0000256" key="2">
    <source>
        <dbReference type="ARBA" id="ARBA00005005"/>
    </source>
</evidence>
<dbReference type="InterPro" id="IPR009075">
    <property type="entry name" value="AcylCo_DH/oxidase_C"/>
</dbReference>
<keyword evidence="9" id="KW-0560">Oxidoreductase</keyword>
<dbReference type="InterPro" id="IPR046373">
    <property type="entry name" value="Acyl-CoA_Oxase/DH_mid-dom_sf"/>
</dbReference>
<dbReference type="NCBIfam" id="NF009586">
    <property type="entry name" value="PRK13026.1"/>
    <property type="match status" value="1"/>
</dbReference>
<keyword evidence="13" id="KW-0472">Membrane</keyword>
<gene>
    <name evidence="17" type="primary">fadE</name>
    <name evidence="17" type="ORF">Lmac_0547</name>
</gene>
<comment type="pathway">
    <text evidence="2">Lipid metabolism; fatty acid beta-oxidation.</text>
</comment>
<accession>A0A0W0WE11</accession>
<reference evidence="17 18" key="1">
    <citation type="submission" date="2015-11" db="EMBL/GenBank/DDBJ databases">
        <title>Genomic analysis of 38 Legionella species identifies large and diverse effector repertoires.</title>
        <authorList>
            <person name="Burstein D."/>
            <person name="Amaro F."/>
            <person name="Zusman T."/>
            <person name="Lifshitz Z."/>
            <person name="Cohen O."/>
            <person name="Gilbert J.A."/>
            <person name="Pupko T."/>
            <person name="Shuman H.A."/>
            <person name="Segal G."/>
        </authorList>
    </citation>
    <scope>NUCLEOTIDE SEQUENCE [LARGE SCALE GENOMIC DNA]</scope>
    <source>
        <strain evidence="17 18">PX-1-G2-E2</strain>
    </source>
</reference>
<dbReference type="STRING" id="466.Lmac_0547"/>